<dbReference type="OrthoDB" id="1937287at2759"/>
<feature type="compositionally biased region" description="Polar residues" evidence="1">
    <location>
        <begin position="79"/>
        <end position="101"/>
    </location>
</feature>
<feature type="compositionally biased region" description="Polar residues" evidence="1">
    <location>
        <begin position="56"/>
        <end position="73"/>
    </location>
</feature>
<sequence>MEDNHFGQDRIKGYMQPIESDLPRTYLKFQQNMTATIQDLKTQIGQLADISIGSSNLRSQTIPNPRGNSSAVTLRSGKNYPNQHCNSCRDQPRLTLNQMPTHNLDKTKMSQCHS</sequence>
<dbReference type="Proteomes" id="UP000257109">
    <property type="component" value="Unassembled WGS sequence"/>
</dbReference>
<proteinExistence type="predicted"/>
<name>A0A371F576_MUCPR</name>
<evidence type="ECO:0000313" key="3">
    <source>
        <dbReference type="Proteomes" id="UP000257109"/>
    </source>
</evidence>
<accession>A0A371F576</accession>
<feature type="non-terminal residue" evidence="2">
    <location>
        <position position="1"/>
    </location>
</feature>
<feature type="region of interest" description="Disordered" evidence="1">
    <location>
        <begin position="56"/>
        <end position="114"/>
    </location>
</feature>
<organism evidence="2 3">
    <name type="scientific">Mucuna pruriens</name>
    <name type="common">Velvet bean</name>
    <name type="synonym">Dolichos pruriens</name>
    <dbReference type="NCBI Taxonomy" id="157652"/>
    <lineage>
        <taxon>Eukaryota</taxon>
        <taxon>Viridiplantae</taxon>
        <taxon>Streptophyta</taxon>
        <taxon>Embryophyta</taxon>
        <taxon>Tracheophyta</taxon>
        <taxon>Spermatophyta</taxon>
        <taxon>Magnoliopsida</taxon>
        <taxon>eudicotyledons</taxon>
        <taxon>Gunneridae</taxon>
        <taxon>Pentapetalae</taxon>
        <taxon>rosids</taxon>
        <taxon>fabids</taxon>
        <taxon>Fabales</taxon>
        <taxon>Fabaceae</taxon>
        <taxon>Papilionoideae</taxon>
        <taxon>50 kb inversion clade</taxon>
        <taxon>NPAAA clade</taxon>
        <taxon>indigoferoid/millettioid clade</taxon>
        <taxon>Phaseoleae</taxon>
        <taxon>Mucuna</taxon>
    </lineage>
</organism>
<protein>
    <submittedName>
        <fullName evidence="2">Uncharacterized protein</fullName>
    </submittedName>
</protein>
<keyword evidence="3" id="KW-1185">Reference proteome</keyword>
<comment type="caution">
    <text evidence="2">The sequence shown here is derived from an EMBL/GenBank/DDBJ whole genome shotgun (WGS) entry which is preliminary data.</text>
</comment>
<reference evidence="2" key="1">
    <citation type="submission" date="2018-05" db="EMBL/GenBank/DDBJ databases">
        <title>Draft genome of Mucuna pruriens seed.</title>
        <authorList>
            <person name="Nnadi N.E."/>
            <person name="Vos R."/>
            <person name="Hasami M.H."/>
            <person name="Devisetty U.K."/>
            <person name="Aguiy J.C."/>
        </authorList>
    </citation>
    <scope>NUCLEOTIDE SEQUENCE [LARGE SCALE GENOMIC DNA]</scope>
    <source>
        <strain evidence="2">JCA_2017</strain>
    </source>
</reference>
<gene>
    <name evidence="2" type="ORF">CR513_46962</name>
</gene>
<evidence type="ECO:0000313" key="2">
    <source>
        <dbReference type="EMBL" id="RDX73437.1"/>
    </source>
</evidence>
<dbReference type="EMBL" id="QJKJ01010525">
    <property type="protein sequence ID" value="RDX73437.1"/>
    <property type="molecule type" value="Genomic_DNA"/>
</dbReference>
<dbReference type="AlphaFoldDB" id="A0A371F576"/>
<evidence type="ECO:0000256" key="1">
    <source>
        <dbReference type="SAM" id="MobiDB-lite"/>
    </source>
</evidence>